<dbReference type="Proteomes" id="UP001304243">
    <property type="component" value="Unassembled WGS sequence"/>
</dbReference>
<keyword evidence="2" id="KW-1133">Transmembrane helix</keyword>
<dbReference type="InterPro" id="IPR036514">
    <property type="entry name" value="SGNH_hydro_sf"/>
</dbReference>
<evidence type="ECO:0000256" key="3">
    <source>
        <dbReference type="SAM" id="SignalP"/>
    </source>
</evidence>
<feature type="chain" id="PRO_5043014076" description="Carbohydrate esterase family 16 protein" evidence="3">
    <location>
        <begin position="20"/>
        <end position="409"/>
    </location>
</feature>
<keyword evidence="2" id="KW-0812">Transmembrane</keyword>
<dbReference type="PANTHER" id="PTHR45642:SF139">
    <property type="entry name" value="SGNH HYDROLASE-TYPE ESTERASE DOMAIN-CONTAINING PROTEIN"/>
    <property type="match status" value="1"/>
</dbReference>
<dbReference type="PANTHER" id="PTHR45642">
    <property type="entry name" value="GDSL ESTERASE/LIPASE EXL3"/>
    <property type="match status" value="1"/>
</dbReference>
<dbReference type="SUPFAM" id="SSF52266">
    <property type="entry name" value="SGNH hydrolase"/>
    <property type="match status" value="1"/>
</dbReference>
<evidence type="ECO:0000313" key="5">
    <source>
        <dbReference type="Proteomes" id="UP001304243"/>
    </source>
</evidence>
<protein>
    <recommendedName>
        <fullName evidence="6">Carbohydrate esterase family 16 protein</fullName>
    </recommendedName>
</protein>
<dbReference type="AlphaFoldDB" id="A0AAN7D390"/>
<name>A0AAN7D390_9FUNG</name>
<dbReference type="CDD" id="cd01846">
    <property type="entry name" value="fatty_acyltransferase_like"/>
    <property type="match status" value="1"/>
</dbReference>
<dbReference type="GeneID" id="89951404"/>
<keyword evidence="2" id="KW-0472">Membrane</keyword>
<dbReference type="Gene3D" id="3.40.50.1110">
    <property type="entry name" value="SGNH hydrolase"/>
    <property type="match status" value="1"/>
</dbReference>
<dbReference type="EMBL" id="JASEJX010000039">
    <property type="protein sequence ID" value="KAK4509367.1"/>
    <property type="molecule type" value="Genomic_DNA"/>
</dbReference>
<dbReference type="InterPro" id="IPR050592">
    <property type="entry name" value="GDSL_lipolytic_enzyme"/>
</dbReference>
<reference evidence="4 5" key="1">
    <citation type="submission" date="2022-11" db="EMBL/GenBank/DDBJ databases">
        <title>Mucor velutinosus strain NIH1002 WGS.</title>
        <authorList>
            <person name="Subramanian P."/>
            <person name="Mullikin J.C."/>
            <person name="Segre J.A."/>
            <person name="Zelazny A.M."/>
        </authorList>
    </citation>
    <scope>NUCLEOTIDE SEQUENCE [LARGE SCALE GENOMIC DNA]</scope>
    <source>
        <strain evidence="4 5">NIH1002</strain>
    </source>
</reference>
<feature type="transmembrane region" description="Helical" evidence="2">
    <location>
        <begin position="355"/>
        <end position="375"/>
    </location>
</feature>
<evidence type="ECO:0000313" key="4">
    <source>
        <dbReference type="EMBL" id="KAK4509367.1"/>
    </source>
</evidence>
<evidence type="ECO:0008006" key="6">
    <source>
        <dbReference type="Google" id="ProtNLM"/>
    </source>
</evidence>
<evidence type="ECO:0000256" key="2">
    <source>
        <dbReference type="SAM" id="Phobius"/>
    </source>
</evidence>
<accession>A0AAN7D390</accession>
<feature type="signal peptide" evidence="3">
    <location>
        <begin position="1"/>
        <end position="19"/>
    </location>
</feature>
<keyword evidence="1 3" id="KW-0732">Signal</keyword>
<dbReference type="RefSeq" id="XP_064676033.1">
    <property type="nucleotide sequence ID" value="XM_064826976.1"/>
</dbReference>
<sequence length="409" mass="46036">MVAFSVLALFAGVVTTAAASSIKNLVVFGDSNSDVGNSQRWSNGPVWSEYLAVGWNASLYSFAYSGSVCDTGMYNSIAKEDRVPSLRDQLEAYYNLNLNLKPEETVYAFWFGVQDVFEMSKRHGRQEPDYKAITDCIGQQLRASRKVFLSDRYLVLNVPPLGQMPYYQESNVAANRSQASVDINRALEKDVGNLNKHHHALEMDYVDIHSLVSDISVDPTVFAFQNPNASYLDTCYDNAQCKLKESDYIWWDKTHFTTAFHKSIAKSIIEAESYTPKVTLTKEIEKQLDDPKSQFHSKTYAAPPFKGLMDDKAKQYDLEKSQTTIEPQQPPLEDDRADFETKDATLVPSKENGHAFVGLFVFVLVIVGIIVWIKFPTCSLFAWVRAKFAAVSGGRDRGKFTPVRNEDEA</sequence>
<dbReference type="GO" id="GO:0016788">
    <property type="term" value="F:hydrolase activity, acting on ester bonds"/>
    <property type="evidence" value="ECO:0007669"/>
    <property type="project" value="InterPro"/>
</dbReference>
<proteinExistence type="predicted"/>
<dbReference type="InterPro" id="IPR001087">
    <property type="entry name" value="GDSL"/>
</dbReference>
<gene>
    <name evidence="4" type="ORF">ATC70_007718</name>
</gene>
<organism evidence="4 5">
    <name type="scientific">Mucor velutinosus</name>
    <dbReference type="NCBI Taxonomy" id="708070"/>
    <lineage>
        <taxon>Eukaryota</taxon>
        <taxon>Fungi</taxon>
        <taxon>Fungi incertae sedis</taxon>
        <taxon>Mucoromycota</taxon>
        <taxon>Mucoromycotina</taxon>
        <taxon>Mucoromycetes</taxon>
        <taxon>Mucorales</taxon>
        <taxon>Mucorineae</taxon>
        <taxon>Mucoraceae</taxon>
        <taxon>Mucor</taxon>
    </lineage>
</organism>
<evidence type="ECO:0000256" key="1">
    <source>
        <dbReference type="ARBA" id="ARBA00022729"/>
    </source>
</evidence>
<dbReference type="Pfam" id="PF00657">
    <property type="entry name" value="Lipase_GDSL"/>
    <property type="match status" value="1"/>
</dbReference>
<keyword evidence="5" id="KW-1185">Reference proteome</keyword>
<comment type="caution">
    <text evidence="4">The sequence shown here is derived from an EMBL/GenBank/DDBJ whole genome shotgun (WGS) entry which is preliminary data.</text>
</comment>